<protein>
    <submittedName>
        <fullName evidence="4">PucR family transcriptional regulator</fullName>
    </submittedName>
</protein>
<comment type="similarity">
    <text evidence="1">Belongs to the CdaR family.</text>
</comment>
<dbReference type="EMBL" id="QYTW02000001">
    <property type="protein sequence ID" value="RST61593.1"/>
    <property type="molecule type" value="Genomic_DNA"/>
</dbReference>
<evidence type="ECO:0000313" key="4">
    <source>
        <dbReference type="EMBL" id="RST61593.1"/>
    </source>
</evidence>
<proteinExistence type="inferred from homology"/>
<comment type="caution">
    <text evidence="4">The sequence shown here is derived from an EMBL/GenBank/DDBJ whole genome shotgun (WGS) entry which is preliminary data.</text>
</comment>
<dbReference type="PANTHER" id="PTHR33744:SF1">
    <property type="entry name" value="DNA-BINDING TRANSCRIPTIONAL ACTIVATOR ADER"/>
    <property type="match status" value="1"/>
</dbReference>
<evidence type="ECO:0000256" key="1">
    <source>
        <dbReference type="ARBA" id="ARBA00006754"/>
    </source>
</evidence>
<dbReference type="InterPro" id="IPR042070">
    <property type="entry name" value="PucR_C-HTH_sf"/>
</dbReference>
<evidence type="ECO:0000259" key="3">
    <source>
        <dbReference type="Pfam" id="PF17853"/>
    </source>
</evidence>
<name>A0A429XFB3_SIMTE</name>
<dbReference type="AlphaFoldDB" id="A0A429XFB3"/>
<dbReference type="Proteomes" id="UP000287296">
    <property type="component" value="Unassembled WGS sequence"/>
</dbReference>
<dbReference type="OrthoDB" id="9792148at2"/>
<feature type="domain" description="CdaR GGDEF-like" evidence="3">
    <location>
        <begin position="171"/>
        <end position="291"/>
    </location>
</feature>
<dbReference type="InterPro" id="IPR041522">
    <property type="entry name" value="CdaR_GGDEF"/>
</dbReference>
<sequence length="409" mass="47686">MDRLLEKIISLTNIEEITEMISQFLKKPVVIEDEQFSLLAYSSFYINQFDEANKQTIFTKRWTIPILEKFMDEGIVDRLKTLPEPFRVEKIEEIGLNQRVVVSAKYKNHVLGFIWVQETDRLLTEDELSFLLEVSFHVGKLLYQNKQLKLKKDEQKNNFYKKILEDTFQTEAQIKWEAANVKIPIPHSFISIVFTVSPSSEESFGELLEKVRLFANTLKMPSHLFINQLMAVVLIGSSLSSPKDLTIHANALTTSVLAQFNGEQVYAGISNQYTSVTHLRKSYLEAIEVIKTAKFIGIEELPSFEYKKLGLFRYLETILQQQKKMGDQNEELLKLKQKDEESQTNLLRTLEVYLEENCRLKQAAEKLFIHTNTLKYRLNQINELTEIDFNDFNQNCQLYIDLKIMKVKG</sequence>
<dbReference type="InterPro" id="IPR051448">
    <property type="entry name" value="CdaR-like_regulators"/>
</dbReference>
<dbReference type="RefSeq" id="WP_120119547.1">
    <property type="nucleotide sequence ID" value="NZ_QYTW02000001.1"/>
</dbReference>
<organism evidence="4 5">
    <name type="scientific">Siminovitchia terrae</name>
    <name type="common">Bacillus terrae</name>
    <dbReference type="NCBI Taxonomy" id="1914933"/>
    <lineage>
        <taxon>Bacteria</taxon>
        <taxon>Bacillati</taxon>
        <taxon>Bacillota</taxon>
        <taxon>Bacilli</taxon>
        <taxon>Bacillales</taxon>
        <taxon>Bacillaceae</taxon>
        <taxon>Siminovitchia</taxon>
    </lineage>
</organism>
<accession>A0A429XFB3</accession>
<evidence type="ECO:0000259" key="2">
    <source>
        <dbReference type="Pfam" id="PF13556"/>
    </source>
</evidence>
<dbReference type="Pfam" id="PF13556">
    <property type="entry name" value="HTH_30"/>
    <property type="match status" value="1"/>
</dbReference>
<gene>
    <name evidence="4" type="ORF">D5F11_001575</name>
</gene>
<dbReference type="PANTHER" id="PTHR33744">
    <property type="entry name" value="CARBOHYDRATE DIACID REGULATOR"/>
    <property type="match status" value="1"/>
</dbReference>
<evidence type="ECO:0000313" key="5">
    <source>
        <dbReference type="Proteomes" id="UP000287296"/>
    </source>
</evidence>
<dbReference type="InterPro" id="IPR025736">
    <property type="entry name" value="PucR_C-HTH_dom"/>
</dbReference>
<feature type="domain" description="PucR C-terminal helix-turn-helix" evidence="2">
    <location>
        <begin position="346"/>
        <end position="404"/>
    </location>
</feature>
<reference evidence="4 5" key="1">
    <citation type="submission" date="2018-12" db="EMBL/GenBank/DDBJ databases">
        <authorList>
            <person name="Sun L."/>
            <person name="Chen Z."/>
        </authorList>
    </citation>
    <scope>NUCLEOTIDE SEQUENCE [LARGE SCALE GENOMIC DNA]</scope>
    <source>
        <strain evidence="4 5">LMG 29736</strain>
    </source>
</reference>
<dbReference type="Gene3D" id="1.10.10.2840">
    <property type="entry name" value="PucR C-terminal helix-turn-helix domain"/>
    <property type="match status" value="1"/>
</dbReference>
<dbReference type="Pfam" id="PF17853">
    <property type="entry name" value="GGDEF_2"/>
    <property type="match status" value="1"/>
</dbReference>